<proteinExistence type="predicted"/>
<feature type="modified residue" description="Phosphohistidine; by HPr" evidence="1">
    <location>
        <position position="44"/>
    </location>
</feature>
<comment type="caution">
    <text evidence="2">The sequence shown here is derived from an EMBL/GenBank/DDBJ whole genome shotgun (WGS) entry which is preliminary data.</text>
</comment>
<evidence type="ECO:0000313" key="3">
    <source>
        <dbReference type="Proteomes" id="UP001249822"/>
    </source>
</evidence>
<dbReference type="RefSeq" id="WP_050548567.1">
    <property type="nucleotide sequence ID" value="NZ_CABGWH010000001.1"/>
</dbReference>
<dbReference type="AlphaFoldDB" id="A0AB35PRU7"/>
<dbReference type="GO" id="GO:0016301">
    <property type="term" value="F:kinase activity"/>
    <property type="evidence" value="ECO:0007669"/>
    <property type="project" value="TreeGrafter"/>
</dbReference>
<dbReference type="PANTHER" id="PTHR40398">
    <property type="entry name" value="PTS SYSTEM GLUCITOL/SORBITOL-SPECIFIC EIIA COMPONENT"/>
    <property type="match status" value="1"/>
</dbReference>
<dbReference type="Proteomes" id="UP001249822">
    <property type="component" value="Unassembled WGS sequence"/>
</dbReference>
<dbReference type="InterPro" id="IPR004716">
    <property type="entry name" value="PTS_IIA_glucitol/sorbitol-sp"/>
</dbReference>
<dbReference type="Gene3D" id="2.40.33.40">
    <property type="entry name" value="Phosphotransferase system, glucitol/sorbitol-specific IIA component"/>
    <property type="match status" value="1"/>
</dbReference>
<organism evidence="2 3">
    <name type="scientific">Klebsiella michiganensis</name>
    <dbReference type="NCBI Taxonomy" id="1134687"/>
    <lineage>
        <taxon>Bacteria</taxon>
        <taxon>Pseudomonadati</taxon>
        <taxon>Pseudomonadota</taxon>
        <taxon>Gammaproteobacteria</taxon>
        <taxon>Enterobacterales</taxon>
        <taxon>Enterobacteriaceae</taxon>
        <taxon>Klebsiella/Raoultella group</taxon>
        <taxon>Klebsiella</taxon>
    </lineage>
</organism>
<dbReference type="GO" id="GO:0008982">
    <property type="term" value="F:protein-N(PI)-phosphohistidine-sugar phosphotransferase activity"/>
    <property type="evidence" value="ECO:0007669"/>
    <property type="project" value="InterPro"/>
</dbReference>
<accession>A0AB35PRU7</accession>
<dbReference type="SUPFAM" id="SSF141530">
    <property type="entry name" value="PTSIIA/GutA-like"/>
    <property type="match status" value="1"/>
</dbReference>
<dbReference type="GO" id="GO:0005737">
    <property type="term" value="C:cytoplasm"/>
    <property type="evidence" value="ECO:0007669"/>
    <property type="project" value="InterPro"/>
</dbReference>
<reference evidence="2" key="2">
    <citation type="submission" date="2023-01" db="EMBL/GenBank/DDBJ databases">
        <authorList>
            <person name="Du H."/>
            <person name="Wan W."/>
        </authorList>
    </citation>
    <scope>NUCLEOTIDE SEQUENCE</scope>
    <source>
        <strain evidence="2">HD1688</strain>
    </source>
</reference>
<dbReference type="EMBL" id="JAQSKY010000003">
    <property type="protein sequence ID" value="MDS7898165.1"/>
    <property type="molecule type" value="Genomic_DNA"/>
</dbReference>
<dbReference type="GO" id="GO:0009401">
    <property type="term" value="P:phosphoenolpyruvate-dependent sugar phosphotransferase system"/>
    <property type="evidence" value="ECO:0007669"/>
    <property type="project" value="InterPro"/>
</dbReference>
<reference evidence="2" key="1">
    <citation type="journal article" date="2023" name="Front. Microbiol.">
        <title>Genomic characterization of carbapenem-resistant Klebsiella oxytoca complex in China: a multi-center study.</title>
        <authorList>
            <person name="Wan W."/>
            <person name="Yang X."/>
            <person name="Yu H."/>
            <person name="Wang M."/>
            <person name="Jia W."/>
            <person name="Huang B."/>
            <person name="Qu F."/>
            <person name="Shan B."/>
            <person name="Tang Y.W."/>
            <person name="Chen L."/>
            <person name="Du H."/>
        </authorList>
    </citation>
    <scope>NUCLEOTIDE SEQUENCE</scope>
    <source>
        <strain evidence="2">HD1688</strain>
    </source>
</reference>
<evidence type="ECO:0000256" key="1">
    <source>
        <dbReference type="PROSITE-ProRule" id="PRU00420"/>
    </source>
</evidence>
<protein>
    <submittedName>
        <fullName evidence="2">PTS glucitol/sorbitol transporter subunit IIA</fullName>
    </submittedName>
</protein>
<name>A0AB35PRU7_9ENTR</name>
<evidence type="ECO:0000313" key="2">
    <source>
        <dbReference type="EMBL" id="MDS7898165.1"/>
    </source>
</evidence>
<gene>
    <name evidence="2" type="ORF">PTQ40_04090</name>
</gene>
<dbReference type="Pfam" id="PF03829">
    <property type="entry name" value="PTSIIA_gutA"/>
    <property type="match status" value="1"/>
</dbReference>
<dbReference type="PROSITE" id="PS51097">
    <property type="entry name" value="PTS_EIIA_TYPE_5"/>
    <property type="match status" value="1"/>
</dbReference>
<dbReference type="InterPro" id="IPR036665">
    <property type="entry name" value="PTS_IIA_glucitol/sorbitol_sf"/>
</dbReference>
<dbReference type="PANTHER" id="PTHR40398:SF1">
    <property type="entry name" value="PTS SYSTEM GLUCITOL_SORBITOL-SPECIFIC EIIA COMPONENT"/>
    <property type="match status" value="1"/>
</dbReference>
<sequence length="135" mass="14798">MIAPLYSLLITAVGEYVKNSLQEHQLILFSESVPDDIAMYCAVHQSSELTAELSPGQIMKINETIYRVTAVGSVATANLKRLGHITLKFDGAATAELPGMVHLNGDVPQDIQRGDQIFFLSGTKLRRTAKLRKLS</sequence>